<protein>
    <submittedName>
        <fullName evidence="2">NgoBV family restriction endonuclease</fullName>
    </submittedName>
</protein>
<evidence type="ECO:0000256" key="1">
    <source>
        <dbReference type="SAM" id="Coils"/>
    </source>
</evidence>
<dbReference type="Pfam" id="PF09564">
    <property type="entry name" value="RE_NgoBV"/>
    <property type="match status" value="1"/>
</dbReference>
<keyword evidence="2" id="KW-0255">Endonuclease</keyword>
<accession>A0A415D7E7</accession>
<keyword evidence="1" id="KW-0175">Coiled coil</keyword>
<dbReference type="RefSeq" id="WP_023920824.1">
    <property type="nucleotide sequence ID" value="NZ_CAJMJQ010000016.1"/>
</dbReference>
<feature type="coiled-coil region" evidence="1">
    <location>
        <begin position="249"/>
        <end position="316"/>
    </location>
</feature>
<dbReference type="InterPro" id="IPR019064">
    <property type="entry name" value="Restrct_endonuc_II_NlaIV"/>
</dbReference>
<proteinExistence type="predicted"/>
<dbReference type="EMBL" id="QRMI01000010">
    <property type="protein sequence ID" value="RHJ62375.1"/>
    <property type="molecule type" value="Genomic_DNA"/>
</dbReference>
<gene>
    <name evidence="2" type="ORF">DW116_05465</name>
</gene>
<dbReference type="GO" id="GO:0009036">
    <property type="term" value="F:type II site-specific deoxyribonuclease activity"/>
    <property type="evidence" value="ECO:0007669"/>
    <property type="project" value="InterPro"/>
</dbReference>
<organism evidence="2 3">
    <name type="scientific">[Ruminococcus] lactaris</name>
    <dbReference type="NCBI Taxonomy" id="46228"/>
    <lineage>
        <taxon>Bacteria</taxon>
        <taxon>Bacillati</taxon>
        <taxon>Bacillota</taxon>
        <taxon>Clostridia</taxon>
        <taxon>Lachnospirales</taxon>
        <taxon>Lachnospiraceae</taxon>
        <taxon>Mediterraneibacter</taxon>
    </lineage>
</organism>
<keyword evidence="2" id="KW-0378">Hydrolase</keyword>
<evidence type="ECO:0000313" key="3">
    <source>
        <dbReference type="Proteomes" id="UP000285832"/>
    </source>
</evidence>
<evidence type="ECO:0000313" key="2">
    <source>
        <dbReference type="EMBL" id="RHJ62375.1"/>
    </source>
</evidence>
<keyword evidence="2" id="KW-0540">Nuclease</keyword>
<dbReference type="AlphaFoldDB" id="A0A415D7E7"/>
<name>A0A415D7E7_9FIRM</name>
<comment type="caution">
    <text evidence="2">The sequence shown here is derived from an EMBL/GenBank/DDBJ whole genome shotgun (WGS) entry which is preliminary data.</text>
</comment>
<dbReference type="Proteomes" id="UP000285832">
    <property type="component" value="Unassembled WGS sequence"/>
</dbReference>
<sequence>MRLTAQEVYDKLVNEDGILQLEGQIKFYLGDVNIIVKQRDVVGNIMQEWLQGWLDKRGIEYAPSENTQMPPDFFLNPDDKTKNLLEVKAFNRNRGPGFDIADFRMYEEEIINKPYMLNVDYLIFGYDMNDDGVVTIKDVWLKKVWEITRRMEDWPINLQIKDNVVHKIRPGIWYAEDTARTDYTVFESLEDFISAIEETVFQNPKTHNNAGTWKATFLRSYKQETGIDLSIPRWSEIKDKYDLKSVRKLEKAKSDLAKATDQYEKIKERIQLYHRKLHAEQEKNNVGKVGKIQDDIEKQKRNAEKAKEKINKAQAKIDELEG</sequence>
<reference evidence="2 3" key="1">
    <citation type="submission" date="2018-08" db="EMBL/GenBank/DDBJ databases">
        <title>A genome reference for cultivated species of the human gut microbiota.</title>
        <authorList>
            <person name="Zou Y."/>
            <person name="Xue W."/>
            <person name="Luo G."/>
        </authorList>
    </citation>
    <scope>NUCLEOTIDE SEQUENCE [LARGE SCALE GENOMIC DNA]</scope>
    <source>
        <strain evidence="2 3">AM09-9</strain>
    </source>
</reference>